<sequence>MAHPTEWWLQSDAKGNTNCSYHSVDNCKDESSQNLEPNGGEPDENEAANTSNNPLHDFLNKTILSYQRQNPETTSQCSDIRSSISNQSSLNSQIEPPHKTLSVLFFDVIRFVAINADCRLINTELMPMVWSGVGNTVRNSIRHGSVGGMSDEKMEFNDDCVIYNNLPSLAILNANATNHSVQYKRPQNPPFTLYNWIPRGIFYIFLSVICFEQEIVVRALDMDQHYSTSSRFMDTVPIILAAWFMLVTGVMYVLLGMCCLQKVMERVRAEEKESWIEYYEHLTLLDMEQSELEESQWQAQSRLFSHRTDNGSNEKAATDDFNRRSFLKSTVQTLAAIGTQTDIASARGLARFPCKEPLLNTYHFMRAGKSLLEEENVWSTNPLFLTNREAALSELGDLQVRDACKYLISQGINPTVVRYSLAAASVDSANIVGEELRIGRDRLVPEFNYMDPRAIGAWDFAAYNETMAAVWAMDEKEAGSSGRGGRPPPNEDGTPAETLSDQVVRLTNLVSVLETLYSGDSILLIFPDGTGPALLSCLIGGIPLNRVHEINYDPGEVRCQVDYSSVNLLASRNPPQYYLDILTRGRDQLKYLRENPDEKRNIKDLRYEEEEKLEAERKKKADAEERKKNGRQLKNRNVEANKNYKASFGTEVGLAGAAILAGGIGIAAVTTSQSGEDDTVTQSNGLENDLRTNDNVGDEKSIVSDADIDTTALEEAAIAKLFADEMDLMSSGSTEFLEDDQTANTPIAAFQSDLDYEDSWLGAITDILNEEDLVQDDT</sequence>
<keyword evidence="2" id="KW-0812">Transmembrane</keyword>
<dbReference type="EMBL" id="JALLPJ020000503">
    <property type="protein sequence ID" value="KAL3790330.1"/>
    <property type="molecule type" value="Genomic_DNA"/>
</dbReference>
<feature type="compositionally biased region" description="Polar residues" evidence="1">
    <location>
        <begin position="672"/>
        <end position="686"/>
    </location>
</feature>
<name>A0ABD3PQB9_9STRA</name>
<feature type="region of interest" description="Disordered" evidence="1">
    <location>
        <begin position="672"/>
        <end position="697"/>
    </location>
</feature>
<keyword evidence="2" id="KW-0472">Membrane</keyword>
<dbReference type="Proteomes" id="UP001530400">
    <property type="component" value="Unassembled WGS sequence"/>
</dbReference>
<reference evidence="3 4" key="1">
    <citation type="submission" date="2024-10" db="EMBL/GenBank/DDBJ databases">
        <title>Updated reference genomes for cyclostephanoid diatoms.</title>
        <authorList>
            <person name="Roberts W.R."/>
            <person name="Alverson A.J."/>
        </authorList>
    </citation>
    <scope>NUCLEOTIDE SEQUENCE [LARGE SCALE GENOMIC DNA]</scope>
    <source>
        <strain evidence="3 4">AJA010-31</strain>
    </source>
</reference>
<gene>
    <name evidence="3" type="ORF">ACHAWO_000998</name>
</gene>
<protein>
    <submittedName>
        <fullName evidence="3">Uncharacterized protein</fullName>
    </submittedName>
</protein>
<dbReference type="SUPFAM" id="SSF53254">
    <property type="entry name" value="Phosphoglycerate mutase-like"/>
    <property type="match status" value="1"/>
</dbReference>
<feature type="region of interest" description="Disordered" evidence="1">
    <location>
        <begin position="27"/>
        <end position="54"/>
    </location>
</feature>
<dbReference type="InterPro" id="IPR029033">
    <property type="entry name" value="His_PPase_superfam"/>
</dbReference>
<evidence type="ECO:0000313" key="4">
    <source>
        <dbReference type="Proteomes" id="UP001530400"/>
    </source>
</evidence>
<evidence type="ECO:0000256" key="2">
    <source>
        <dbReference type="SAM" id="Phobius"/>
    </source>
</evidence>
<evidence type="ECO:0000313" key="3">
    <source>
        <dbReference type="EMBL" id="KAL3790330.1"/>
    </source>
</evidence>
<feature type="transmembrane region" description="Helical" evidence="2">
    <location>
        <begin position="232"/>
        <end position="255"/>
    </location>
</feature>
<feature type="compositionally biased region" description="Basic and acidic residues" evidence="1">
    <location>
        <begin position="688"/>
        <end position="697"/>
    </location>
</feature>
<dbReference type="PANTHER" id="PTHR47580">
    <property type="entry name" value="PHOSPHOGLYCERATE MUTASE FAMILY PROTEIN"/>
    <property type="match status" value="1"/>
</dbReference>
<dbReference type="PANTHER" id="PTHR47580:SF1">
    <property type="entry name" value="PHOSPHOGLYCERATE MUTASE FAMILY PROTEIN"/>
    <property type="match status" value="1"/>
</dbReference>
<accession>A0ABD3PQB9</accession>
<comment type="caution">
    <text evidence="3">The sequence shown here is derived from an EMBL/GenBank/DDBJ whole genome shotgun (WGS) entry which is preliminary data.</text>
</comment>
<feature type="compositionally biased region" description="Basic and acidic residues" evidence="1">
    <location>
        <begin position="616"/>
        <end position="627"/>
    </location>
</feature>
<keyword evidence="4" id="KW-1185">Reference proteome</keyword>
<keyword evidence="2" id="KW-1133">Transmembrane helix</keyword>
<feature type="region of interest" description="Disordered" evidence="1">
    <location>
        <begin position="476"/>
        <end position="497"/>
    </location>
</feature>
<dbReference type="AlphaFoldDB" id="A0ABD3PQB9"/>
<feature type="region of interest" description="Disordered" evidence="1">
    <location>
        <begin position="616"/>
        <end position="638"/>
    </location>
</feature>
<proteinExistence type="predicted"/>
<evidence type="ECO:0000256" key="1">
    <source>
        <dbReference type="SAM" id="MobiDB-lite"/>
    </source>
</evidence>
<dbReference type="Gene3D" id="3.40.50.1240">
    <property type="entry name" value="Phosphoglycerate mutase-like"/>
    <property type="match status" value="1"/>
</dbReference>
<organism evidence="3 4">
    <name type="scientific">Cyclotella atomus</name>
    <dbReference type="NCBI Taxonomy" id="382360"/>
    <lineage>
        <taxon>Eukaryota</taxon>
        <taxon>Sar</taxon>
        <taxon>Stramenopiles</taxon>
        <taxon>Ochrophyta</taxon>
        <taxon>Bacillariophyta</taxon>
        <taxon>Coscinodiscophyceae</taxon>
        <taxon>Thalassiosirophycidae</taxon>
        <taxon>Stephanodiscales</taxon>
        <taxon>Stephanodiscaceae</taxon>
        <taxon>Cyclotella</taxon>
    </lineage>
</organism>